<keyword evidence="1" id="KW-0732">Signal</keyword>
<dbReference type="NCBIfam" id="TIGR03523">
    <property type="entry name" value="GldN"/>
    <property type="match status" value="1"/>
</dbReference>
<protein>
    <submittedName>
        <fullName evidence="2">Gliding motility protein GldN</fullName>
    </submittedName>
</protein>
<name>A0ABS1HIT3_9BACT</name>
<sequence length="283" mass="33481">MKRLFFILIVLVGFGAADVANAQEVNTELYTKDHVPNRKPIPYAHVREADVLWAKKIWRVIDLREKINLPMYYPTTQMDNRYSLIDLLIYGIKYEGLTAYSTSTEDEFQVALTLDQVMREMGAVSDTQQIRNAETGLYEDKIIEGKIQSTDIKQVMLKEIWFFDRKYSRMDVRIIGLCPIREFVPSDAGENAQIRKTQAFWIYFPEARGLFARHEIFNPRNDAQRRTYDDIFIKRYFGSYIYKEANVYDNRGIEEYTAGMEAMMESERIKQSIFEKEHDMWEF</sequence>
<comment type="caution">
    <text evidence="2">The sequence shown here is derived from an EMBL/GenBank/DDBJ whole genome shotgun (WGS) entry which is preliminary data.</text>
</comment>
<organism evidence="2 3">
    <name type="scientific">Carboxylicivirga marina</name>
    <dbReference type="NCBI Taxonomy" id="2800988"/>
    <lineage>
        <taxon>Bacteria</taxon>
        <taxon>Pseudomonadati</taxon>
        <taxon>Bacteroidota</taxon>
        <taxon>Bacteroidia</taxon>
        <taxon>Marinilabiliales</taxon>
        <taxon>Marinilabiliaceae</taxon>
        <taxon>Carboxylicivirga</taxon>
    </lineage>
</organism>
<reference evidence="2 3" key="1">
    <citation type="submission" date="2021-01" db="EMBL/GenBank/DDBJ databases">
        <title>Carboxyliciviraga sp.nov., isolated from coastal sediments.</title>
        <authorList>
            <person name="Lu D."/>
            <person name="Zhang T."/>
        </authorList>
    </citation>
    <scope>NUCLEOTIDE SEQUENCE [LARGE SCALE GENOMIC DNA]</scope>
    <source>
        <strain evidence="2 3">N1Y132</strain>
    </source>
</reference>
<feature type="signal peptide" evidence="1">
    <location>
        <begin position="1"/>
        <end position="22"/>
    </location>
</feature>
<dbReference type="Proteomes" id="UP000605676">
    <property type="component" value="Unassembled WGS sequence"/>
</dbReference>
<feature type="chain" id="PRO_5046153476" evidence="1">
    <location>
        <begin position="23"/>
        <end position="283"/>
    </location>
</feature>
<evidence type="ECO:0000313" key="3">
    <source>
        <dbReference type="Proteomes" id="UP000605676"/>
    </source>
</evidence>
<accession>A0ABS1HIT3</accession>
<evidence type="ECO:0000256" key="1">
    <source>
        <dbReference type="SAM" id="SignalP"/>
    </source>
</evidence>
<proteinExistence type="predicted"/>
<gene>
    <name evidence="2" type="primary">gldN</name>
    <name evidence="2" type="ORF">JIV24_09455</name>
</gene>
<dbReference type="RefSeq" id="WP_200464788.1">
    <property type="nucleotide sequence ID" value="NZ_JAENRR010000018.1"/>
</dbReference>
<dbReference type="Pfam" id="PF19841">
    <property type="entry name" value="GldN"/>
    <property type="match status" value="1"/>
</dbReference>
<evidence type="ECO:0000313" key="2">
    <source>
        <dbReference type="EMBL" id="MBK3517559.1"/>
    </source>
</evidence>
<keyword evidence="3" id="KW-1185">Reference proteome</keyword>
<dbReference type="InterPro" id="IPR019847">
    <property type="entry name" value="Gliding_motility_assoc_GldN"/>
</dbReference>
<dbReference type="EMBL" id="JAENRR010000018">
    <property type="protein sequence ID" value="MBK3517559.1"/>
    <property type="molecule type" value="Genomic_DNA"/>
</dbReference>